<protein>
    <submittedName>
        <fullName evidence="3">Uncharacterized protein</fullName>
    </submittedName>
</protein>
<dbReference type="AlphaFoldDB" id="A0A7S9KJR7"/>
<dbReference type="Pfam" id="PF11951">
    <property type="entry name" value="Fungal_trans_2"/>
    <property type="match status" value="1"/>
</dbReference>
<organism evidence="3 4">
    <name type="scientific">Epichloe festucae (strain Fl1)</name>
    <dbReference type="NCBI Taxonomy" id="877507"/>
    <lineage>
        <taxon>Eukaryota</taxon>
        <taxon>Fungi</taxon>
        <taxon>Dikarya</taxon>
        <taxon>Ascomycota</taxon>
        <taxon>Pezizomycotina</taxon>
        <taxon>Sordariomycetes</taxon>
        <taxon>Hypocreomycetidae</taxon>
        <taxon>Hypocreales</taxon>
        <taxon>Clavicipitaceae</taxon>
        <taxon>Epichloe</taxon>
    </lineage>
</organism>
<reference evidence="3 4" key="1">
    <citation type="journal article" date="2018" name="PLoS Genet.">
        <title>Repeat elements organise 3D genome structure and mediate transcription in the filamentous fungus Epichloe festucae.</title>
        <authorList>
            <person name="Winter D.J."/>
            <person name="Ganley A.R.D."/>
            <person name="Young C.A."/>
            <person name="Liachko I."/>
            <person name="Schardl C.L."/>
            <person name="Dupont P.Y."/>
            <person name="Berry D."/>
            <person name="Ram A."/>
            <person name="Scott B."/>
            <person name="Cox M.P."/>
        </authorList>
    </citation>
    <scope>NUCLEOTIDE SEQUENCE [LARGE SCALE GENOMIC DNA]</scope>
    <source>
        <strain evidence="3 4">Fl1</strain>
    </source>
</reference>
<dbReference type="Proteomes" id="UP000594364">
    <property type="component" value="Chromosome 1"/>
</dbReference>
<proteinExistence type="predicted"/>
<evidence type="ECO:0000313" key="4">
    <source>
        <dbReference type="Proteomes" id="UP000594364"/>
    </source>
</evidence>
<dbReference type="OrthoDB" id="4137815at2759"/>
<keyword evidence="1" id="KW-0539">Nucleus</keyword>
<accession>A0A7S9KJR7</accession>
<dbReference type="EMBL" id="CP031385">
    <property type="protein sequence ID" value="QPG93664.1"/>
    <property type="molecule type" value="Genomic_DNA"/>
</dbReference>
<feature type="compositionally biased region" description="Basic residues" evidence="2">
    <location>
        <begin position="1"/>
        <end position="12"/>
    </location>
</feature>
<keyword evidence="4" id="KW-1185">Reference proteome</keyword>
<evidence type="ECO:0000256" key="1">
    <source>
        <dbReference type="ARBA" id="ARBA00023242"/>
    </source>
</evidence>
<gene>
    <name evidence="3" type="ORF">C2857_001574</name>
</gene>
<evidence type="ECO:0000256" key="2">
    <source>
        <dbReference type="SAM" id="MobiDB-lite"/>
    </source>
</evidence>
<evidence type="ECO:0000313" key="3">
    <source>
        <dbReference type="EMBL" id="QPG93664.1"/>
    </source>
</evidence>
<name>A0A7S9KJR7_EPIFF</name>
<feature type="region of interest" description="Disordered" evidence="2">
    <location>
        <begin position="1"/>
        <end position="55"/>
    </location>
</feature>
<dbReference type="InterPro" id="IPR021858">
    <property type="entry name" value="Fun_TF"/>
</dbReference>
<sequence>MPFRTRRIRVKLKQYPDPDPESIATSESDASLPPSPVESLPSTATSSSSVDDTAGSRLLPSIRKTTLSAFGHLSKHELALLDRAVHQDDFIHLFVLGPSFRESHRQKLVFHLLSSHQTVLDGYLAFALSMGGDEVQVNNSYRHAASALVTLRSLSATATDPSQADSASSCLILGWQMLHFVFKIGGGELLEICNQTLSLIKPHFSSHGGFSGETTYLSFMTSLVLTETAECLFKTRLPTVRMDHPAATTRIDGCVGLCTSLLPYLHDLAVLNHAMGASRRSSKSLEAGNKKELLQQPRAEMNWAKPLAILERRVRSWQPNVPPDFCHGFTTIEAAHMMCQAQVMQTAALLIIHRLRYPYGTQDATARALSSSILDAMYLALNATGKVPFCLDLPLIVANFEVSDPSARVQNVSRFTSIGSYSSVFRTRIWTMLSLVWGAKHGQSDMHWYDLGDILSRFS</sequence>
<feature type="compositionally biased region" description="Low complexity" evidence="2">
    <location>
        <begin position="37"/>
        <end position="55"/>
    </location>
</feature>